<keyword evidence="8" id="KW-0560">Oxidoreductase</keyword>
<keyword evidence="5 12" id="KW-0999">Mitochondrion inner membrane</keyword>
<comment type="subcellular location">
    <subcellularLocation>
        <location evidence="1">Mitochondrion inner membrane</location>
        <topology evidence="1">Single-pass membrane protein</topology>
    </subcellularLocation>
</comment>
<evidence type="ECO:0000256" key="2">
    <source>
        <dbReference type="ARBA" id="ARBA00004673"/>
    </source>
</evidence>
<evidence type="ECO:0000256" key="6">
    <source>
        <dbReference type="ARBA" id="ARBA00022946"/>
    </source>
</evidence>
<evidence type="ECO:0000256" key="13">
    <source>
        <dbReference type="SAM" id="Phobius"/>
    </source>
</evidence>
<keyword evidence="15" id="KW-1185">Reference proteome</keyword>
<dbReference type="InterPro" id="IPR001349">
    <property type="entry name" value="Cyt_c_oxidase_su6a"/>
</dbReference>
<feature type="transmembrane region" description="Helical" evidence="13">
    <location>
        <begin position="38"/>
        <end position="57"/>
    </location>
</feature>
<dbReference type="Proteomes" id="UP000271974">
    <property type="component" value="Unassembled WGS sequence"/>
</dbReference>
<evidence type="ECO:0000313" key="14">
    <source>
        <dbReference type="EMBL" id="RUS83575.1"/>
    </source>
</evidence>
<evidence type="ECO:0000256" key="10">
    <source>
        <dbReference type="ARBA" id="ARBA00023136"/>
    </source>
</evidence>
<evidence type="ECO:0000256" key="7">
    <source>
        <dbReference type="ARBA" id="ARBA00022989"/>
    </source>
</evidence>
<evidence type="ECO:0000313" key="15">
    <source>
        <dbReference type="Proteomes" id="UP000271974"/>
    </source>
</evidence>
<evidence type="ECO:0000256" key="12">
    <source>
        <dbReference type="RuleBase" id="RU004397"/>
    </source>
</evidence>
<dbReference type="UniPathway" id="UPA00705"/>
<gene>
    <name evidence="14" type="ORF">EGW08_008681</name>
</gene>
<reference evidence="14 15" key="1">
    <citation type="submission" date="2019-01" db="EMBL/GenBank/DDBJ databases">
        <title>A draft genome assembly of the solar-powered sea slug Elysia chlorotica.</title>
        <authorList>
            <person name="Cai H."/>
            <person name="Li Q."/>
            <person name="Fang X."/>
            <person name="Li J."/>
            <person name="Curtis N.E."/>
            <person name="Altenburger A."/>
            <person name="Shibata T."/>
            <person name="Feng M."/>
            <person name="Maeda T."/>
            <person name="Schwartz J.A."/>
            <person name="Shigenobu S."/>
            <person name="Lundholm N."/>
            <person name="Nishiyama T."/>
            <person name="Yang H."/>
            <person name="Hasebe M."/>
            <person name="Li S."/>
            <person name="Pierce S.K."/>
            <person name="Wang J."/>
        </authorList>
    </citation>
    <scope>NUCLEOTIDE SEQUENCE [LARGE SCALE GENOMIC DNA]</scope>
    <source>
        <strain evidence="14">EC2010</strain>
        <tissue evidence="14">Whole organism of an adult</tissue>
    </source>
</reference>
<comment type="pathway">
    <text evidence="2">Energy metabolism; oxidative phosphorylation.</text>
</comment>
<keyword evidence="6" id="KW-0809">Transit peptide</keyword>
<dbReference type="PIRSF" id="PIRSF000277">
    <property type="entry name" value="COX6A1"/>
    <property type="match status" value="1"/>
</dbReference>
<dbReference type="PANTHER" id="PTHR11504">
    <property type="entry name" value="CYTOCHROME C OXIDASE POLYPEPTIDE VIA"/>
    <property type="match status" value="1"/>
</dbReference>
<dbReference type="FunFam" id="4.10.95.10:FF:000001">
    <property type="entry name" value="Cytochrome c oxidase subunit 6A, mitochondrial"/>
    <property type="match status" value="1"/>
</dbReference>
<dbReference type="Gene3D" id="4.10.95.10">
    <property type="entry name" value="Cytochrome c oxidase, subunit VIa"/>
    <property type="match status" value="1"/>
</dbReference>
<dbReference type="GO" id="GO:0016491">
    <property type="term" value="F:oxidoreductase activity"/>
    <property type="evidence" value="ECO:0007669"/>
    <property type="project" value="UniProtKB-KW"/>
</dbReference>
<dbReference type="GO" id="GO:0005743">
    <property type="term" value="C:mitochondrial inner membrane"/>
    <property type="evidence" value="ECO:0007669"/>
    <property type="project" value="UniProtKB-SubCell"/>
</dbReference>
<protein>
    <recommendedName>
        <fullName evidence="12">Cytochrome c oxidase subunit</fullName>
    </recommendedName>
    <alternativeName>
        <fullName evidence="12">Cytochrome c oxidase polypeptide VIa</fullName>
    </alternativeName>
</protein>
<dbReference type="EMBL" id="RQTK01000239">
    <property type="protein sequence ID" value="RUS83575.1"/>
    <property type="molecule type" value="Genomic_DNA"/>
</dbReference>
<accession>A0A3S1C5J9</accession>
<dbReference type="GO" id="GO:0006123">
    <property type="term" value="P:mitochondrial electron transport, cytochrome c to oxygen"/>
    <property type="evidence" value="ECO:0007669"/>
    <property type="project" value="TreeGrafter"/>
</dbReference>
<dbReference type="InterPro" id="IPR036418">
    <property type="entry name" value="Cyt_c_oxidase_su6a_sf"/>
</dbReference>
<keyword evidence="4 13" id="KW-0812">Transmembrane</keyword>
<evidence type="ECO:0000256" key="4">
    <source>
        <dbReference type="ARBA" id="ARBA00022692"/>
    </source>
</evidence>
<dbReference type="PANTHER" id="PTHR11504:SF0">
    <property type="entry name" value="CYTOCHROME C OXIDASE SUBUNIT"/>
    <property type="match status" value="1"/>
</dbReference>
<keyword evidence="9 12" id="KW-0496">Mitochondrion</keyword>
<dbReference type="Pfam" id="PF02046">
    <property type="entry name" value="COX6A"/>
    <property type="match status" value="1"/>
</dbReference>
<keyword evidence="7 13" id="KW-1133">Transmembrane helix</keyword>
<name>A0A3S1C5J9_ELYCH</name>
<dbReference type="STRING" id="188477.A0A3S1C5J9"/>
<evidence type="ECO:0000256" key="1">
    <source>
        <dbReference type="ARBA" id="ARBA00004434"/>
    </source>
</evidence>
<dbReference type="SUPFAM" id="SSF81411">
    <property type="entry name" value="Mitochondrial cytochrome c oxidase subunit VIa"/>
    <property type="match status" value="1"/>
</dbReference>
<dbReference type="GO" id="GO:0030234">
    <property type="term" value="F:enzyme regulator activity"/>
    <property type="evidence" value="ECO:0007669"/>
    <property type="project" value="TreeGrafter"/>
</dbReference>
<evidence type="ECO:0000256" key="3">
    <source>
        <dbReference type="ARBA" id="ARBA00005553"/>
    </source>
</evidence>
<comment type="caution">
    <text evidence="14">The sequence shown here is derived from an EMBL/GenBank/DDBJ whole genome shotgun (WGS) entry which is preliminary data.</text>
</comment>
<evidence type="ECO:0000256" key="9">
    <source>
        <dbReference type="ARBA" id="ARBA00023128"/>
    </source>
</evidence>
<sequence length="115" mass="13188">MASKLTKLNFAVQACRRYASQAGAGHGHESAKMWKNSFFFIGLPAVGLVWYNAYYIMPQHPEREEFVPYPHLRVRNKPFPWGDGQHSLFHNQYYNALPDGYEEGSEELHPGHAGH</sequence>
<organism evidence="14 15">
    <name type="scientific">Elysia chlorotica</name>
    <name type="common">Eastern emerald elysia</name>
    <name type="synonym">Sea slug</name>
    <dbReference type="NCBI Taxonomy" id="188477"/>
    <lineage>
        <taxon>Eukaryota</taxon>
        <taxon>Metazoa</taxon>
        <taxon>Spiralia</taxon>
        <taxon>Lophotrochozoa</taxon>
        <taxon>Mollusca</taxon>
        <taxon>Gastropoda</taxon>
        <taxon>Heterobranchia</taxon>
        <taxon>Euthyneura</taxon>
        <taxon>Panpulmonata</taxon>
        <taxon>Sacoglossa</taxon>
        <taxon>Placobranchoidea</taxon>
        <taxon>Plakobranchidae</taxon>
        <taxon>Elysia</taxon>
    </lineage>
</organism>
<evidence type="ECO:0000256" key="8">
    <source>
        <dbReference type="ARBA" id="ARBA00023002"/>
    </source>
</evidence>
<dbReference type="AlphaFoldDB" id="A0A3S1C5J9"/>
<dbReference type="InterPro" id="IPR018507">
    <property type="entry name" value="Cyt_c_oxidase_su6a_CS"/>
</dbReference>
<dbReference type="OrthoDB" id="5947505at2759"/>
<comment type="similarity">
    <text evidence="3 11">Belongs to the cytochrome c oxidase subunit 6A family.</text>
</comment>
<evidence type="ECO:0000256" key="11">
    <source>
        <dbReference type="RuleBase" id="RU004396"/>
    </source>
</evidence>
<dbReference type="PROSITE" id="PS01329">
    <property type="entry name" value="COX6A"/>
    <property type="match status" value="1"/>
</dbReference>
<keyword evidence="10 12" id="KW-0472">Membrane</keyword>
<evidence type="ECO:0000256" key="5">
    <source>
        <dbReference type="ARBA" id="ARBA00022792"/>
    </source>
</evidence>
<proteinExistence type="inferred from homology"/>